<dbReference type="RefSeq" id="WP_122936786.1">
    <property type="nucleotide sequence ID" value="NZ_JBHSNT010000007.1"/>
</dbReference>
<evidence type="ECO:0000313" key="4">
    <source>
        <dbReference type="Proteomes" id="UP000275048"/>
    </source>
</evidence>
<sequence>MTASAPGSAVGERVRAEERASELVPEPARDPRRVALGAFRLAIAATEVVALIGNFTYVLGFRLFATVNFFSYFTVLSAMLAVVTLLVAAWYAILRPRDPVFLGVFRTMVTVYLVVSGIVFGLIVAQASSVDYRVDVPWSDTLLHFVVPALALIAWTVDAVIAVNPPVPWATVGWVLVIPTIWLVYTLLRGADVGWYPYFFLDETQVGGFPGVIGYCAVVLAIFVAVTAVLVAVHRGFARRAVRRADATA</sequence>
<dbReference type="EMBL" id="RHHB01000014">
    <property type="protein sequence ID" value="RNB49805.1"/>
    <property type="molecule type" value="Genomic_DNA"/>
</dbReference>
<organism evidence="3 4">
    <name type="scientific">Agromyces tardus</name>
    <dbReference type="NCBI Taxonomy" id="2583849"/>
    <lineage>
        <taxon>Bacteria</taxon>
        <taxon>Bacillati</taxon>
        <taxon>Actinomycetota</taxon>
        <taxon>Actinomycetes</taxon>
        <taxon>Micrococcales</taxon>
        <taxon>Microbacteriaceae</taxon>
        <taxon>Agromyces</taxon>
    </lineage>
</organism>
<feature type="transmembrane region" description="Helical" evidence="2">
    <location>
        <begin position="69"/>
        <end position="93"/>
    </location>
</feature>
<proteinExistence type="predicted"/>
<feature type="transmembrane region" description="Helical" evidence="2">
    <location>
        <begin position="208"/>
        <end position="233"/>
    </location>
</feature>
<dbReference type="NCBIfam" id="NF038065">
    <property type="entry name" value="Pr6Pr"/>
    <property type="match status" value="1"/>
</dbReference>
<dbReference type="AlphaFoldDB" id="A0A3M8AH30"/>
<dbReference type="Proteomes" id="UP000275048">
    <property type="component" value="Unassembled WGS sequence"/>
</dbReference>
<evidence type="ECO:0000313" key="3">
    <source>
        <dbReference type="EMBL" id="RNB49805.1"/>
    </source>
</evidence>
<keyword evidence="2" id="KW-0812">Transmembrane</keyword>
<feature type="transmembrane region" description="Helical" evidence="2">
    <location>
        <begin position="38"/>
        <end position="57"/>
    </location>
</feature>
<feature type="transmembrane region" description="Helical" evidence="2">
    <location>
        <begin position="170"/>
        <end position="188"/>
    </location>
</feature>
<evidence type="ECO:0000256" key="1">
    <source>
        <dbReference type="SAM" id="MobiDB-lite"/>
    </source>
</evidence>
<name>A0A3M8AH30_9MICO</name>
<evidence type="ECO:0000256" key="2">
    <source>
        <dbReference type="SAM" id="Phobius"/>
    </source>
</evidence>
<feature type="transmembrane region" description="Helical" evidence="2">
    <location>
        <begin position="100"/>
        <end position="125"/>
    </location>
</feature>
<keyword evidence="2" id="KW-1133">Transmembrane helix</keyword>
<feature type="region of interest" description="Disordered" evidence="1">
    <location>
        <begin position="1"/>
        <end position="25"/>
    </location>
</feature>
<feature type="transmembrane region" description="Helical" evidence="2">
    <location>
        <begin position="145"/>
        <end position="163"/>
    </location>
</feature>
<accession>A0A3M8AH30</accession>
<comment type="caution">
    <text evidence="3">The sequence shown here is derived from an EMBL/GenBank/DDBJ whole genome shotgun (WGS) entry which is preliminary data.</text>
</comment>
<dbReference type="OrthoDB" id="9809977at2"/>
<keyword evidence="2" id="KW-0472">Membrane</keyword>
<feature type="compositionally biased region" description="Basic and acidic residues" evidence="1">
    <location>
        <begin position="12"/>
        <end position="25"/>
    </location>
</feature>
<protein>
    <recommendedName>
        <fullName evidence="5">Integral membrane protein</fullName>
    </recommendedName>
</protein>
<reference evidence="3 4" key="1">
    <citation type="submission" date="2018-10" db="EMBL/GenBank/DDBJ databases">
        <title>Isolation, diversity and antibacterial activity of antinobacteria from the wheat rhizosphere soil.</title>
        <authorList>
            <person name="Sun T."/>
        </authorList>
    </citation>
    <scope>NUCLEOTIDE SEQUENCE [LARGE SCALE GENOMIC DNA]</scope>
    <source>
        <strain evidence="3 4">SJ-23</strain>
    </source>
</reference>
<evidence type="ECO:0008006" key="5">
    <source>
        <dbReference type="Google" id="ProtNLM"/>
    </source>
</evidence>
<gene>
    <name evidence="3" type="ORF">EDM22_09350</name>
</gene>
<dbReference type="InterPro" id="IPR049713">
    <property type="entry name" value="Pr6Pr-like"/>
</dbReference>
<keyword evidence="4" id="KW-1185">Reference proteome</keyword>